<accession>A0AAD9QM17</accession>
<name>A0AAD9QM17_ACRCE</name>
<evidence type="ECO:0000313" key="2">
    <source>
        <dbReference type="Proteomes" id="UP001249851"/>
    </source>
</evidence>
<dbReference type="EMBL" id="JARQWQ010000024">
    <property type="protein sequence ID" value="KAK2563782.1"/>
    <property type="molecule type" value="Genomic_DNA"/>
</dbReference>
<proteinExistence type="predicted"/>
<sequence>MEASFLLKKSNVSFIKSLTKKTSWSLQNLGHVVHTLFVCFRGSFGVSGTTADASGVIIVDKADSRSGKGAWRLVDI</sequence>
<comment type="caution">
    <text evidence="1">The sequence shown here is derived from an EMBL/GenBank/DDBJ whole genome shotgun (WGS) entry which is preliminary data.</text>
</comment>
<reference evidence="1" key="2">
    <citation type="journal article" date="2023" name="Science">
        <title>Genomic signatures of disease resistance in endangered staghorn corals.</title>
        <authorList>
            <person name="Vollmer S.V."/>
            <person name="Selwyn J.D."/>
            <person name="Despard B.A."/>
            <person name="Roesel C.L."/>
        </authorList>
    </citation>
    <scope>NUCLEOTIDE SEQUENCE</scope>
    <source>
        <strain evidence="1">K2</strain>
    </source>
</reference>
<protein>
    <submittedName>
        <fullName evidence="1">Uncharacterized protein</fullName>
    </submittedName>
</protein>
<keyword evidence="2" id="KW-1185">Reference proteome</keyword>
<organism evidence="1 2">
    <name type="scientific">Acropora cervicornis</name>
    <name type="common">Staghorn coral</name>
    <dbReference type="NCBI Taxonomy" id="6130"/>
    <lineage>
        <taxon>Eukaryota</taxon>
        <taxon>Metazoa</taxon>
        <taxon>Cnidaria</taxon>
        <taxon>Anthozoa</taxon>
        <taxon>Hexacorallia</taxon>
        <taxon>Scleractinia</taxon>
        <taxon>Astrocoeniina</taxon>
        <taxon>Acroporidae</taxon>
        <taxon>Acropora</taxon>
    </lineage>
</organism>
<gene>
    <name evidence="1" type="ORF">P5673_012785</name>
</gene>
<evidence type="ECO:0000313" key="1">
    <source>
        <dbReference type="EMBL" id="KAK2563782.1"/>
    </source>
</evidence>
<dbReference type="AlphaFoldDB" id="A0AAD9QM17"/>
<dbReference type="Proteomes" id="UP001249851">
    <property type="component" value="Unassembled WGS sequence"/>
</dbReference>
<reference evidence="1" key="1">
    <citation type="journal article" date="2023" name="G3 (Bethesda)">
        <title>Whole genome assembly and annotation of the endangered Caribbean coral Acropora cervicornis.</title>
        <authorList>
            <person name="Selwyn J.D."/>
            <person name="Vollmer S.V."/>
        </authorList>
    </citation>
    <scope>NUCLEOTIDE SEQUENCE</scope>
    <source>
        <strain evidence="1">K2</strain>
    </source>
</reference>